<dbReference type="InterPro" id="IPR038050">
    <property type="entry name" value="Neuro_actylchol_rec"/>
</dbReference>
<evidence type="ECO:0000256" key="8">
    <source>
        <dbReference type="ARBA" id="ARBA00023065"/>
    </source>
</evidence>
<evidence type="ECO:0000259" key="19">
    <source>
        <dbReference type="Pfam" id="PF02932"/>
    </source>
</evidence>
<dbReference type="PRINTS" id="PR00252">
    <property type="entry name" value="NRIONCHANNEL"/>
</dbReference>
<keyword evidence="13" id="KW-0628">Postsynaptic cell membrane</keyword>
<dbReference type="OMA" id="DGVINWI"/>
<dbReference type="GO" id="GO:0022848">
    <property type="term" value="F:acetylcholine-gated monoatomic cation-selective channel activity"/>
    <property type="evidence" value="ECO:0007669"/>
    <property type="project" value="InterPro"/>
</dbReference>
<dbReference type="Gene3D" id="1.20.58.390">
    <property type="entry name" value="Neurotransmitter-gated ion-channel transmembrane domain"/>
    <property type="match status" value="2"/>
</dbReference>
<organism evidence="20 21">
    <name type="scientific">Toxocara canis</name>
    <name type="common">Canine roundworm</name>
    <dbReference type="NCBI Taxonomy" id="6265"/>
    <lineage>
        <taxon>Eukaryota</taxon>
        <taxon>Metazoa</taxon>
        <taxon>Ecdysozoa</taxon>
        <taxon>Nematoda</taxon>
        <taxon>Chromadorea</taxon>
        <taxon>Rhabditida</taxon>
        <taxon>Spirurina</taxon>
        <taxon>Ascaridomorpha</taxon>
        <taxon>Ascaridoidea</taxon>
        <taxon>Toxocaridae</taxon>
        <taxon>Toxocara</taxon>
    </lineage>
</organism>
<evidence type="ECO:0000256" key="10">
    <source>
        <dbReference type="ARBA" id="ARBA00023157"/>
    </source>
</evidence>
<feature type="domain" description="Neurotransmitter-gated ion-channel transmembrane" evidence="19">
    <location>
        <begin position="226"/>
        <end position="510"/>
    </location>
</feature>
<keyword evidence="12" id="KW-0325">Glycoprotein</keyword>
<keyword evidence="9 17" id="KW-0472">Membrane</keyword>
<keyword evidence="4 17" id="KW-0812">Transmembrane</keyword>
<feature type="transmembrane region" description="Helical" evidence="17">
    <location>
        <begin position="319"/>
        <end position="338"/>
    </location>
</feature>
<keyword evidence="6 17" id="KW-1133">Transmembrane helix</keyword>
<dbReference type="InterPro" id="IPR036734">
    <property type="entry name" value="Neur_chan_lig-bd_sf"/>
</dbReference>
<dbReference type="Pfam" id="PF02932">
    <property type="entry name" value="Neur_chan_memb"/>
    <property type="match status" value="1"/>
</dbReference>
<evidence type="ECO:0000256" key="17">
    <source>
        <dbReference type="RuleBase" id="RU000687"/>
    </source>
</evidence>
<dbReference type="FunFam" id="2.70.170.10:FF:000016">
    <property type="entry name" value="Nicotinic acetylcholine receptor subunit"/>
    <property type="match status" value="1"/>
</dbReference>
<dbReference type="InterPro" id="IPR036719">
    <property type="entry name" value="Neuro-gated_channel_TM_sf"/>
</dbReference>
<dbReference type="Proteomes" id="UP000031036">
    <property type="component" value="Unassembled WGS sequence"/>
</dbReference>
<feature type="transmembrane region" description="Helical" evidence="17">
    <location>
        <begin position="252"/>
        <end position="270"/>
    </location>
</feature>
<dbReference type="Pfam" id="PF02931">
    <property type="entry name" value="Neur_chan_LBD"/>
    <property type="match status" value="1"/>
</dbReference>
<dbReference type="CDD" id="cd18997">
    <property type="entry name" value="LGIC_ECD_nAChR"/>
    <property type="match status" value="1"/>
</dbReference>
<evidence type="ECO:0000256" key="1">
    <source>
        <dbReference type="ARBA" id="ARBA00009237"/>
    </source>
</evidence>
<dbReference type="InterPro" id="IPR002394">
    <property type="entry name" value="Nicotinic_acetylcholine_rcpt"/>
</dbReference>
<dbReference type="PROSITE" id="PS00236">
    <property type="entry name" value="NEUROTR_ION_CHANNEL"/>
    <property type="match status" value="1"/>
</dbReference>
<dbReference type="STRING" id="6265.A0A0B2VY89"/>
<dbReference type="SUPFAM" id="SSF90112">
    <property type="entry name" value="Neurotransmitter-gated ion-channel transmembrane pore"/>
    <property type="match status" value="1"/>
</dbReference>
<keyword evidence="7" id="KW-0770">Synapse</keyword>
<dbReference type="PRINTS" id="PR00254">
    <property type="entry name" value="NICOTINICR"/>
</dbReference>
<evidence type="ECO:0000256" key="4">
    <source>
        <dbReference type="ARBA" id="ARBA00022692"/>
    </source>
</evidence>
<evidence type="ECO:0000256" key="9">
    <source>
        <dbReference type="ARBA" id="ARBA00023136"/>
    </source>
</evidence>
<proteinExistence type="inferred from homology"/>
<evidence type="ECO:0000256" key="14">
    <source>
        <dbReference type="ARBA" id="ARBA00023286"/>
    </source>
</evidence>
<evidence type="ECO:0000256" key="13">
    <source>
        <dbReference type="ARBA" id="ARBA00023257"/>
    </source>
</evidence>
<accession>A0A0B2VY89</accession>
<keyword evidence="5" id="KW-0732">Signal</keyword>
<evidence type="ECO:0000259" key="18">
    <source>
        <dbReference type="Pfam" id="PF02931"/>
    </source>
</evidence>
<sequence>RVYYGANEPFFRDLLANYSHLVRPVQNSSEPLRVRMRVYLQQIIGVDEKNQVIELNAWLKYIWTDYRLSWNPAKYNEITSVRFSSGSFIWQPDILLYNSADESFDSTYKSNLVVYNNGQINWIPPGIFRASCRIDITWFPFDDQSCYLKFGSWTYNGFAIDLQIDYEQGTESSVDLSDYIPSGEWSLQDTLAVREETFYVCCPEPYPTIKFYINLRRRTLFHGFNLIIPSLVIAVMTLITFSLPPHDMSEKIGFQTTVLLSVCFFLTIVSEMTPPTSDAVPLLGVFFSTLTLIVAISTTFTITVLNLRYRQSANCEMNETFRCIFLNWLPWLLFMKRLRRKAGSQRMLNTTKDFASTECLQCAGVETIEREADSCMIELKRIGHLSIVRKLYSVPVEKLGLQRKVGEGIFTANRCIRARLRIAVLYEKYIRKCIDLLSDPQSGFYDKSTIVILKYYSMVYERLTYINERMKRNEQMHVLQEDWKYAAMVLDRFCFYIFSLFFIASIVAIFLSPPHLNA</sequence>
<keyword evidence="15 17" id="KW-0407">Ion channel</keyword>
<dbReference type="GO" id="GO:0045211">
    <property type="term" value="C:postsynaptic membrane"/>
    <property type="evidence" value="ECO:0007669"/>
    <property type="project" value="UniProtKB-SubCell"/>
</dbReference>
<comment type="caution">
    <text evidence="20">The sequence shown here is derived from an EMBL/GenBank/DDBJ whole genome shotgun (WGS) entry which is preliminary data.</text>
</comment>
<dbReference type="AlphaFoldDB" id="A0A0B2VY89"/>
<feature type="transmembrane region" description="Helical" evidence="17">
    <location>
        <begin position="493"/>
        <end position="512"/>
    </location>
</feature>
<dbReference type="Gene3D" id="2.70.170.10">
    <property type="entry name" value="Neurotransmitter-gated ion-channel ligand-binding domain"/>
    <property type="match status" value="1"/>
</dbReference>
<evidence type="ECO:0000313" key="20">
    <source>
        <dbReference type="EMBL" id="KHN86257.1"/>
    </source>
</evidence>
<evidence type="ECO:0000256" key="5">
    <source>
        <dbReference type="ARBA" id="ARBA00022729"/>
    </source>
</evidence>
<keyword evidence="3" id="KW-1003">Cell membrane</keyword>
<dbReference type="InterPro" id="IPR006201">
    <property type="entry name" value="Neur_channel"/>
</dbReference>
<dbReference type="InterPro" id="IPR006029">
    <property type="entry name" value="Neurotrans-gated_channel_TM"/>
</dbReference>
<evidence type="ECO:0000256" key="6">
    <source>
        <dbReference type="ARBA" id="ARBA00022989"/>
    </source>
</evidence>
<gene>
    <name evidence="20" type="primary">acr-7</name>
    <name evidence="20" type="ORF">Tcan_16472</name>
</gene>
<dbReference type="CDD" id="cd19051">
    <property type="entry name" value="LGIC_TM_cation"/>
    <property type="match status" value="1"/>
</dbReference>
<evidence type="ECO:0000313" key="21">
    <source>
        <dbReference type="Proteomes" id="UP000031036"/>
    </source>
</evidence>
<name>A0A0B2VY89_TOXCA</name>
<keyword evidence="8 17" id="KW-0406">Ion transport</keyword>
<dbReference type="OrthoDB" id="5975154at2759"/>
<dbReference type="NCBIfam" id="TIGR00860">
    <property type="entry name" value="LIC"/>
    <property type="match status" value="1"/>
</dbReference>
<keyword evidence="10" id="KW-1015">Disulfide bond</keyword>
<evidence type="ECO:0000256" key="12">
    <source>
        <dbReference type="ARBA" id="ARBA00023180"/>
    </source>
</evidence>
<keyword evidence="11 20" id="KW-0675">Receptor</keyword>
<protein>
    <submittedName>
        <fullName evidence="20">Acetylcholine receptor subunit alpha-type acr-7</fullName>
    </submittedName>
</protein>
<keyword evidence="21" id="KW-1185">Reference proteome</keyword>
<keyword evidence="2 17" id="KW-0813">Transport</keyword>
<reference evidence="20 21" key="1">
    <citation type="submission" date="2014-11" db="EMBL/GenBank/DDBJ databases">
        <title>Genetic blueprint of the zoonotic pathogen Toxocara canis.</title>
        <authorList>
            <person name="Zhu X.-Q."/>
            <person name="Korhonen P.K."/>
            <person name="Cai H."/>
            <person name="Young N.D."/>
            <person name="Nejsum P."/>
            <person name="von Samson-Himmelstjerna G."/>
            <person name="Boag P.R."/>
            <person name="Tan P."/>
            <person name="Li Q."/>
            <person name="Min J."/>
            <person name="Yang Y."/>
            <person name="Wang X."/>
            <person name="Fang X."/>
            <person name="Hall R.S."/>
            <person name="Hofmann A."/>
            <person name="Sternberg P.W."/>
            <person name="Jex A.R."/>
            <person name="Gasser R.B."/>
        </authorList>
    </citation>
    <scope>NUCLEOTIDE SEQUENCE [LARGE SCALE GENOMIC DNA]</scope>
    <source>
        <strain evidence="20">PN_DK_2014</strain>
    </source>
</reference>
<dbReference type="SUPFAM" id="SSF63712">
    <property type="entry name" value="Nicotinic receptor ligand binding domain-like"/>
    <property type="match status" value="1"/>
</dbReference>
<dbReference type="InterPro" id="IPR018000">
    <property type="entry name" value="Neurotransmitter_ion_chnl_CS"/>
</dbReference>
<comment type="similarity">
    <text evidence="1">Belongs to the ligand-gated ion channel (TC 1.A.9) family. Acetylcholine receptor (TC 1.A.9.1) subfamily.</text>
</comment>
<evidence type="ECO:0000256" key="3">
    <source>
        <dbReference type="ARBA" id="ARBA00022475"/>
    </source>
</evidence>
<feature type="domain" description="Neurotransmitter-gated ion-channel ligand-binding" evidence="18">
    <location>
        <begin position="10"/>
        <end position="219"/>
    </location>
</feature>
<feature type="transmembrane region" description="Helical" evidence="17">
    <location>
        <begin position="282"/>
        <end position="307"/>
    </location>
</feature>
<evidence type="ECO:0000256" key="15">
    <source>
        <dbReference type="ARBA" id="ARBA00023303"/>
    </source>
</evidence>
<feature type="transmembrane region" description="Helical" evidence="17">
    <location>
        <begin position="220"/>
        <end position="240"/>
    </location>
</feature>
<comment type="subcellular location">
    <subcellularLocation>
        <location evidence="16">Postsynaptic cell membrane</location>
        <topology evidence="16">Multi-pass membrane protein</topology>
    </subcellularLocation>
</comment>
<dbReference type="PANTHER" id="PTHR18945">
    <property type="entry name" value="NEUROTRANSMITTER GATED ION CHANNEL"/>
    <property type="match status" value="1"/>
</dbReference>
<feature type="non-terminal residue" evidence="20">
    <location>
        <position position="1"/>
    </location>
</feature>
<evidence type="ECO:0000256" key="11">
    <source>
        <dbReference type="ARBA" id="ARBA00023170"/>
    </source>
</evidence>
<dbReference type="EMBL" id="JPKZ01000637">
    <property type="protein sequence ID" value="KHN86257.1"/>
    <property type="molecule type" value="Genomic_DNA"/>
</dbReference>
<evidence type="ECO:0000256" key="7">
    <source>
        <dbReference type="ARBA" id="ARBA00023018"/>
    </source>
</evidence>
<dbReference type="GO" id="GO:0004888">
    <property type="term" value="F:transmembrane signaling receptor activity"/>
    <property type="evidence" value="ECO:0007669"/>
    <property type="project" value="InterPro"/>
</dbReference>
<evidence type="ECO:0000256" key="2">
    <source>
        <dbReference type="ARBA" id="ARBA00022448"/>
    </source>
</evidence>
<evidence type="ECO:0000256" key="16">
    <source>
        <dbReference type="ARBA" id="ARBA00034104"/>
    </source>
</evidence>
<dbReference type="InterPro" id="IPR006202">
    <property type="entry name" value="Neur_chan_lig-bd"/>
</dbReference>
<keyword evidence="14" id="KW-1071">Ligand-gated ion channel</keyword>